<comment type="caution">
    <text evidence="1">The sequence shown here is derived from an EMBL/GenBank/DDBJ whole genome shotgun (WGS) entry which is preliminary data.</text>
</comment>
<dbReference type="EMBL" id="LIRS01000002">
    <property type="protein sequence ID" value="KOY42664.1"/>
    <property type="molecule type" value="Genomic_DNA"/>
</dbReference>
<reference evidence="1 2" key="1">
    <citation type="submission" date="2015-07" db="EMBL/GenBank/DDBJ databases">
        <title>Foodborne Vibrio parahaemolyticus Isolates.</title>
        <authorList>
            <person name="Ronholm J."/>
            <person name="Petronella N."/>
            <person name="Kenwell R."/>
            <person name="Banerjee S."/>
        </authorList>
    </citation>
    <scope>NUCLEOTIDE SEQUENCE [LARGE SCALE GENOMIC DNA]</scope>
    <source>
        <strain evidence="1 2">HS-06-05</strain>
    </source>
</reference>
<dbReference type="AlphaFoldDB" id="A0AAW3J316"/>
<sequence>MQQSYEQWRKSEEAERLAFNDWCKSGEAQQLAAKKWQTERFDGVYIAVSNVDDELPEQSRTEASIQAVQNERNVSVESLFLDIHNKSEGFEYSVENIEMFLTCQREILSHAYGDAVPKSAFVSCY</sequence>
<evidence type="ECO:0000313" key="2">
    <source>
        <dbReference type="Proteomes" id="UP000037697"/>
    </source>
</evidence>
<dbReference type="RefSeq" id="WP_025443216.1">
    <property type="nucleotide sequence ID" value="NZ_JACVHI010000018.1"/>
</dbReference>
<gene>
    <name evidence="1" type="ORF">ACX05_00050</name>
</gene>
<organism evidence="1 2">
    <name type="scientific">Vibrio parahaemolyticus</name>
    <dbReference type="NCBI Taxonomy" id="670"/>
    <lineage>
        <taxon>Bacteria</taxon>
        <taxon>Pseudomonadati</taxon>
        <taxon>Pseudomonadota</taxon>
        <taxon>Gammaproteobacteria</taxon>
        <taxon>Vibrionales</taxon>
        <taxon>Vibrionaceae</taxon>
        <taxon>Vibrio</taxon>
    </lineage>
</organism>
<name>A0AAW3J316_VIBPH</name>
<evidence type="ECO:0000313" key="1">
    <source>
        <dbReference type="EMBL" id="KOY42664.1"/>
    </source>
</evidence>
<protein>
    <submittedName>
        <fullName evidence="1">Uncharacterized protein</fullName>
    </submittedName>
</protein>
<proteinExistence type="predicted"/>
<accession>A0AAW3J316</accession>
<dbReference type="Proteomes" id="UP000037697">
    <property type="component" value="Unassembled WGS sequence"/>
</dbReference>